<feature type="transmembrane region" description="Helical" evidence="6">
    <location>
        <begin position="329"/>
        <end position="349"/>
    </location>
</feature>
<feature type="transmembrane region" description="Helical" evidence="6">
    <location>
        <begin position="88"/>
        <end position="108"/>
    </location>
</feature>
<comment type="subcellular location">
    <subcellularLocation>
        <location evidence="1">Cell membrane</location>
        <topology evidence="1">Multi-pass membrane protein</topology>
    </subcellularLocation>
</comment>
<evidence type="ECO:0000256" key="4">
    <source>
        <dbReference type="ARBA" id="ARBA00022989"/>
    </source>
</evidence>
<gene>
    <name evidence="7" type="ORF">MXMO3_00123</name>
</gene>
<dbReference type="AlphaFoldDB" id="A0A2R4M9G8"/>
<reference evidence="7 8" key="1">
    <citation type="submission" date="2017-05" db="EMBL/GenBank/DDBJ databases">
        <title>Genome Analysis of Maritalea myrionectae HL2708#5.</title>
        <authorList>
            <consortium name="Cotde Inc.-PKNU"/>
            <person name="Jang D."/>
            <person name="Oh H.-M."/>
        </authorList>
    </citation>
    <scope>NUCLEOTIDE SEQUENCE [LARGE SCALE GENOMIC DNA]</scope>
    <source>
        <strain evidence="7 8">HL2708#5</strain>
    </source>
</reference>
<keyword evidence="3 6" id="KW-0812">Transmembrane</keyword>
<dbReference type="STRING" id="1122213.GCA_000423365_02839"/>
<evidence type="ECO:0000256" key="2">
    <source>
        <dbReference type="ARBA" id="ARBA00022475"/>
    </source>
</evidence>
<feature type="transmembrane region" description="Helical" evidence="6">
    <location>
        <begin position="247"/>
        <end position="269"/>
    </location>
</feature>
<evidence type="ECO:0000256" key="3">
    <source>
        <dbReference type="ARBA" id="ARBA00022692"/>
    </source>
</evidence>
<keyword evidence="8" id="KW-1185">Reference proteome</keyword>
<dbReference type="PANTHER" id="PTHR47089">
    <property type="entry name" value="ABC TRANSPORTER, PERMEASE PROTEIN"/>
    <property type="match status" value="1"/>
</dbReference>
<feature type="transmembrane region" description="Helical" evidence="6">
    <location>
        <begin position="114"/>
        <end position="134"/>
    </location>
</feature>
<organism evidence="7 8">
    <name type="scientific">Maritalea myrionectae</name>
    <dbReference type="NCBI Taxonomy" id="454601"/>
    <lineage>
        <taxon>Bacteria</taxon>
        <taxon>Pseudomonadati</taxon>
        <taxon>Pseudomonadota</taxon>
        <taxon>Alphaproteobacteria</taxon>
        <taxon>Hyphomicrobiales</taxon>
        <taxon>Devosiaceae</taxon>
        <taxon>Maritalea</taxon>
    </lineage>
</organism>
<dbReference type="GO" id="GO:0005886">
    <property type="term" value="C:plasma membrane"/>
    <property type="evidence" value="ECO:0007669"/>
    <property type="project" value="UniProtKB-SubCell"/>
</dbReference>
<dbReference type="PANTHER" id="PTHR47089:SF1">
    <property type="entry name" value="GUANOSINE ABC TRANSPORTER PERMEASE PROTEIN NUPP"/>
    <property type="match status" value="1"/>
</dbReference>
<keyword evidence="5 6" id="KW-0472">Membrane</keyword>
<dbReference type="CDD" id="cd06580">
    <property type="entry name" value="TM_PBP1_transp_TpRbsC_like"/>
    <property type="match status" value="1"/>
</dbReference>
<proteinExistence type="predicted"/>
<keyword evidence="2" id="KW-1003">Cell membrane</keyword>
<dbReference type="RefSeq" id="WP_027835671.1">
    <property type="nucleotide sequence ID" value="NZ_CP021330.1"/>
</dbReference>
<keyword evidence="4 6" id="KW-1133">Transmembrane helix</keyword>
<dbReference type="GO" id="GO:0022857">
    <property type="term" value="F:transmembrane transporter activity"/>
    <property type="evidence" value="ECO:0007669"/>
    <property type="project" value="InterPro"/>
</dbReference>
<dbReference type="EMBL" id="CP021330">
    <property type="protein sequence ID" value="AVX02671.1"/>
    <property type="molecule type" value="Genomic_DNA"/>
</dbReference>
<evidence type="ECO:0000313" key="8">
    <source>
        <dbReference type="Proteomes" id="UP000258927"/>
    </source>
</evidence>
<evidence type="ECO:0000256" key="5">
    <source>
        <dbReference type="ARBA" id="ARBA00023136"/>
    </source>
</evidence>
<dbReference type="InterPro" id="IPR001851">
    <property type="entry name" value="ABC_transp_permease"/>
</dbReference>
<protein>
    <submittedName>
        <fullName evidence="7">Glucose ABC transporter permease protein TsgB13</fullName>
    </submittedName>
</protein>
<name>A0A2R4M9G8_9HYPH</name>
<evidence type="ECO:0000256" key="6">
    <source>
        <dbReference type="SAM" id="Phobius"/>
    </source>
</evidence>
<accession>A0A2R4M9G8</accession>
<feature type="transmembrane region" description="Helical" evidence="6">
    <location>
        <begin position="199"/>
        <end position="218"/>
    </location>
</feature>
<evidence type="ECO:0000313" key="7">
    <source>
        <dbReference type="EMBL" id="AVX02671.1"/>
    </source>
</evidence>
<sequence length="361" mass="38605">MRLELIKRSAPAPAMRFLSPLLGLVLAVIAGAIMFSALGKAPDRALYAFFIEPVSEMWSVHELLIKAAPLILMGAGLCICFQSNNWNIGAEGQMIVGAIFGAALPILLPDVQNFLILPLMLIFGILGGMLYGFIPALLKAKFKTNEILTSLMLVYVAQMLLDWIVRGPWRNPEGLNFPESRRFHEWARIPEMFPADGRANWGFVIAVVVAIALGVMLAKSLKGFEVKVIGTSPKAAQFAGFDSKKMIFFAFLLAGGCAGLAGIIEVAGATGQLRPTVSPGYGFTAIIVAYLGRLNPIGAIVAGLVLALTYLGGEAAQISLGLSDKIARVFQGLILFFVLACDTLILYKIRLSFGAATKGAA</sequence>
<feature type="transmembrane region" description="Helical" evidence="6">
    <location>
        <begin position="63"/>
        <end position="81"/>
    </location>
</feature>
<dbReference type="KEGG" id="mmyr:MXMO3_00123"/>
<feature type="transmembrane region" description="Helical" evidence="6">
    <location>
        <begin position="281"/>
        <end position="308"/>
    </location>
</feature>
<evidence type="ECO:0000256" key="1">
    <source>
        <dbReference type="ARBA" id="ARBA00004651"/>
    </source>
</evidence>
<dbReference type="Proteomes" id="UP000258927">
    <property type="component" value="Chromosome"/>
</dbReference>
<dbReference type="Pfam" id="PF02653">
    <property type="entry name" value="BPD_transp_2"/>
    <property type="match status" value="1"/>
</dbReference>